<keyword evidence="7" id="KW-0175">Coiled coil</keyword>
<keyword evidence="1 6" id="KW-0597">Phosphoprotein</keyword>
<dbReference type="AlphaFoldDB" id="A0A347U9Y6"/>
<protein>
    <submittedName>
        <fullName evidence="10">Two-component system sensor histidine kinase/response regulator fusion protein</fullName>
    </submittedName>
</protein>
<dbReference type="InterPro" id="IPR036890">
    <property type="entry name" value="HATPase_C_sf"/>
</dbReference>
<dbReference type="InterPro" id="IPR011006">
    <property type="entry name" value="CheY-like_superfamily"/>
</dbReference>
<evidence type="ECO:0000313" key="12">
    <source>
        <dbReference type="Proteomes" id="UP000262582"/>
    </source>
</evidence>
<dbReference type="GO" id="GO:0032993">
    <property type="term" value="C:protein-DNA complex"/>
    <property type="evidence" value="ECO:0007669"/>
    <property type="project" value="TreeGrafter"/>
</dbReference>
<dbReference type="EMBL" id="NXIG01000004">
    <property type="protein sequence ID" value="RXI31461.1"/>
    <property type="molecule type" value="Genomic_DNA"/>
</dbReference>
<dbReference type="InterPro" id="IPR001789">
    <property type="entry name" value="Sig_transdc_resp-reg_receiver"/>
</dbReference>
<evidence type="ECO:0000313" key="11">
    <source>
        <dbReference type="EMBL" id="RXI31461.1"/>
    </source>
</evidence>
<dbReference type="PROSITE" id="PS50110">
    <property type="entry name" value="RESPONSE_REGULATORY"/>
    <property type="match status" value="1"/>
</dbReference>
<proteinExistence type="predicted"/>
<dbReference type="SUPFAM" id="SSF52172">
    <property type="entry name" value="CheY-like"/>
    <property type="match status" value="1"/>
</dbReference>
<dbReference type="PANTHER" id="PTHR48111:SF1">
    <property type="entry name" value="TWO-COMPONENT RESPONSE REGULATOR ORR33"/>
    <property type="match status" value="1"/>
</dbReference>
<dbReference type="Gene3D" id="3.40.50.2300">
    <property type="match status" value="1"/>
</dbReference>
<dbReference type="GO" id="GO:0000976">
    <property type="term" value="F:transcription cis-regulatory region binding"/>
    <property type="evidence" value="ECO:0007669"/>
    <property type="project" value="TreeGrafter"/>
</dbReference>
<reference evidence="11 13" key="1">
    <citation type="submission" date="2017-09" db="EMBL/GenBank/DDBJ databases">
        <title>Genomics of the genus Arcobacter.</title>
        <authorList>
            <person name="Perez-Cataluna A."/>
            <person name="Figueras M.J."/>
            <person name="Salas-Masso N."/>
        </authorList>
    </citation>
    <scope>NUCLEOTIDE SEQUENCE [LARGE SCALE GENOMIC DNA]</scope>
    <source>
        <strain evidence="11 13">CECT 7837</strain>
    </source>
</reference>
<keyword evidence="2" id="KW-0902">Two-component regulatory system</keyword>
<dbReference type="InterPro" id="IPR039420">
    <property type="entry name" value="WalR-like"/>
</dbReference>
<dbReference type="Proteomes" id="UP000290588">
    <property type="component" value="Unassembled WGS sequence"/>
</dbReference>
<keyword evidence="3" id="KW-0805">Transcription regulation</keyword>
<sequence length="380" mass="44608">MQKKYDNKILLVDDDLKNLQVAMSILRDYNVIYAQSGEKALELLEKNQFDLILLDVVMPTMDGYFVCSKIKSNEKTKKIPVIFLTVKDDEKDIVKGFELGAVDYITKPFYSEVLLKRVEVHLKLAAVMKELELVNKNLNEKVKNQVEELRNKDKIIVQHSKINAMASIIDLISLQWKEPVDKIRLYLQSLDFKFSNIQEYKSDKTFKKTLDEVKKLDEIMNDFHKFFNNQKNKEEVNLKVSLDNAIFLLKDELNELNIKLNVKGDNLISLNIVFDEIKHIFNKLISKSIENFKITNSLVEKKIDISFENNKESVYIIYEDNANNYDENQLKRFFESPNLSKYNSFDLGFYLVKVFIEKNFGLLNIEKTQNGIKYSIRFDK</sequence>
<feature type="modified residue" description="4-aspartylphosphate" evidence="6">
    <location>
        <position position="55"/>
    </location>
</feature>
<feature type="coiled-coil region" evidence="7">
    <location>
        <begin position="128"/>
        <end position="155"/>
    </location>
</feature>
<dbReference type="GO" id="GO:0006355">
    <property type="term" value="P:regulation of DNA-templated transcription"/>
    <property type="evidence" value="ECO:0007669"/>
    <property type="project" value="TreeGrafter"/>
</dbReference>
<dbReference type="GO" id="GO:0000156">
    <property type="term" value="F:phosphorelay response regulator activity"/>
    <property type="evidence" value="ECO:0007669"/>
    <property type="project" value="TreeGrafter"/>
</dbReference>
<dbReference type="RefSeq" id="WP_118917836.1">
    <property type="nucleotide sequence ID" value="NZ_CP032097.1"/>
</dbReference>
<organism evidence="11 13">
    <name type="scientific">Arcobacter ellisii</name>
    <dbReference type="NCBI Taxonomy" id="913109"/>
    <lineage>
        <taxon>Bacteria</taxon>
        <taxon>Pseudomonadati</taxon>
        <taxon>Campylobacterota</taxon>
        <taxon>Epsilonproteobacteria</taxon>
        <taxon>Campylobacterales</taxon>
        <taxon>Arcobacteraceae</taxon>
        <taxon>Arcobacter</taxon>
    </lineage>
</organism>
<evidence type="ECO:0000259" key="9">
    <source>
        <dbReference type="PROSITE" id="PS50110"/>
    </source>
</evidence>
<keyword evidence="4" id="KW-0238">DNA-binding</keyword>
<dbReference type="SUPFAM" id="SSF55874">
    <property type="entry name" value="ATPase domain of HSP90 chaperone/DNA topoisomerase II/histidine kinase"/>
    <property type="match status" value="1"/>
</dbReference>
<evidence type="ECO:0000256" key="1">
    <source>
        <dbReference type="ARBA" id="ARBA00022553"/>
    </source>
</evidence>
<dbReference type="Proteomes" id="UP000262582">
    <property type="component" value="Chromosome"/>
</dbReference>
<dbReference type="OrthoDB" id="9787818at2"/>
<evidence type="ECO:0000313" key="13">
    <source>
        <dbReference type="Proteomes" id="UP000290588"/>
    </source>
</evidence>
<dbReference type="Pfam" id="PF00072">
    <property type="entry name" value="Response_reg"/>
    <property type="match status" value="1"/>
</dbReference>
<dbReference type="KEGG" id="aell:AELL_2019"/>
<feature type="domain" description="Response regulatory" evidence="9">
    <location>
        <begin position="8"/>
        <end position="122"/>
    </location>
</feature>
<dbReference type="PANTHER" id="PTHR48111">
    <property type="entry name" value="REGULATOR OF RPOS"/>
    <property type="match status" value="1"/>
</dbReference>
<keyword evidence="5" id="KW-0804">Transcription</keyword>
<dbReference type="PROSITE" id="PS50109">
    <property type="entry name" value="HIS_KIN"/>
    <property type="match status" value="1"/>
</dbReference>
<evidence type="ECO:0000256" key="7">
    <source>
        <dbReference type="SAM" id="Coils"/>
    </source>
</evidence>
<dbReference type="EMBL" id="CP032097">
    <property type="protein sequence ID" value="AXX95664.1"/>
    <property type="molecule type" value="Genomic_DNA"/>
</dbReference>
<keyword evidence="12" id="KW-1185">Reference proteome</keyword>
<evidence type="ECO:0000256" key="3">
    <source>
        <dbReference type="ARBA" id="ARBA00023015"/>
    </source>
</evidence>
<gene>
    <name evidence="10" type="ORF">AELL_2019</name>
    <name evidence="11" type="ORF">CP962_04950</name>
</gene>
<accession>A0A347U9Y6</accession>
<reference evidence="10 12" key="2">
    <citation type="submission" date="2018-08" db="EMBL/GenBank/DDBJ databases">
        <title>Complete genome of the Arcobacter ellisii type strain LMG 26155.</title>
        <authorList>
            <person name="Miller W.G."/>
            <person name="Yee E."/>
            <person name="Bono J.L."/>
        </authorList>
    </citation>
    <scope>NUCLEOTIDE SEQUENCE [LARGE SCALE GENOMIC DNA]</scope>
    <source>
        <strain evidence="10 12">LMG 26155</strain>
    </source>
</reference>
<keyword evidence="10" id="KW-0418">Kinase</keyword>
<evidence type="ECO:0000256" key="6">
    <source>
        <dbReference type="PROSITE-ProRule" id="PRU00169"/>
    </source>
</evidence>
<keyword evidence="10" id="KW-0808">Transferase</keyword>
<dbReference type="Gene3D" id="3.30.565.10">
    <property type="entry name" value="Histidine kinase-like ATPase, C-terminal domain"/>
    <property type="match status" value="1"/>
</dbReference>
<evidence type="ECO:0000313" key="10">
    <source>
        <dbReference type="EMBL" id="AXX95664.1"/>
    </source>
</evidence>
<evidence type="ECO:0000256" key="4">
    <source>
        <dbReference type="ARBA" id="ARBA00023125"/>
    </source>
</evidence>
<dbReference type="InterPro" id="IPR005467">
    <property type="entry name" value="His_kinase_dom"/>
</dbReference>
<evidence type="ECO:0000259" key="8">
    <source>
        <dbReference type="PROSITE" id="PS50109"/>
    </source>
</evidence>
<evidence type="ECO:0000256" key="2">
    <source>
        <dbReference type="ARBA" id="ARBA00023012"/>
    </source>
</evidence>
<evidence type="ECO:0000256" key="5">
    <source>
        <dbReference type="ARBA" id="ARBA00023163"/>
    </source>
</evidence>
<dbReference type="GO" id="GO:0005829">
    <property type="term" value="C:cytosol"/>
    <property type="evidence" value="ECO:0007669"/>
    <property type="project" value="TreeGrafter"/>
</dbReference>
<name>A0A347U9Y6_9BACT</name>
<dbReference type="GO" id="GO:0016301">
    <property type="term" value="F:kinase activity"/>
    <property type="evidence" value="ECO:0007669"/>
    <property type="project" value="UniProtKB-KW"/>
</dbReference>
<dbReference type="SMART" id="SM00448">
    <property type="entry name" value="REC"/>
    <property type="match status" value="1"/>
</dbReference>
<feature type="domain" description="Histidine kinase" evidence="8">
    <location>
        <begin position="171"/>
        <end position="380"/>
    </location>
</feature>